<dbReference type="InterPro" id="IPR011989">
    <property type="entry name" value="ARM-like"/>
</dbReference>
<dbReference type="Proteomes" id="UP000095143">
    <property type="component" value="Unassembled WGS sequence"/>
</dbReference>
<accession>A0A1C2DV12</accession>
<dbReference type="RefSeq" id="WP_065989906.1">
    <property type="nucleotide sequence ID" value="NZ_MDEN01000064.1"/>
</dbReference>
<comment type="caution">
    <text evidence="1">The sequence shown here is derived from an EMBL/GenBank/DDBJ whole genome shotgun (WGS) entry which is preliminary data.</text>
</comment>
<dbReference type="AlphaFoldDB" id="A0A1C2DV12"/>
<gene>
    <name evidence="1" type="ORF">BBI10_15790</name>
</gene>
<organism evidence="1 2">
    <name type="scientific">Pseudomonas graminis</name>
    <dbReference type="NCBI Taxonomy" id="158627"/>
    <lineage>
        <taxon>Bacteria</taxon>
        <taxon>Pseudomonadati</taxon>
        <taxon>Pseudomonadota</taxon>
        <taxon>Gammaproteobacteria</taxon>
        <taxon>Pseudomonadales</taxon>
        <taxon>Pseudomonadaceae</taxon>
        <taxon>Pseudomonas</taxon>
    </lineage>
</organism>
<name>A0A1C2DV12_9PSED</name>
<evidence type="ECO:0000313" key="1">
    <source>
        <dbReference type="EMBL" id="OCX18473.1"/>
    </source>
</evidence>
<proteinExistence type="predicted"/>
<evidence type="ECO:0000313" key="2">
    <source>
        <dbReference type="Proteomes" id="UP000095143"/>
    </source>
</evidence>
<protein>
    <submittedName>
        <fullName evidence="1">Uncharacterized protein</fullName>
    </submittedName>
</protein>
<dbReference type="Gene3D" id="1.25.10.10">
    <property type="entry name" value="Leucine-rich Repeat Variant"/>
    <property type="match status" value="1"/>
</dbReference>
<sequence length="141" mass="16189">MINSAEEFIALRSSDLKNEYDRAAMEEAPISVWREIIIKYPNYRRWVSHNKTVPLEILEELCIFDSTIRQSVARKRKLSLAMFEMLSKDVSDVVRVAIAANRKTPIAILERLLTDKDEDVASVARLNLDERKIKTIGNGLV</sequence>
<reference evidence="1 2" key="1">
    <citation type="submission" date="2016-08" db="EMBL/GenBank/DDBJ databases">
        <title>Whole genome sequence of Pseudomonas graminis strain UASWS1507, a potential biological control agent for agriculture.</title>
        <authorList>
            <person name="Crovadore J."/>
            <person name="Calmin G."/>
            <person name="Chablais R."/>
            <person name="Cochard B."/>
            <person name="Lefort F."/>
        </authorList>
    </citation>
    <scope>NUCLEOTIDE SEQUENCE [LARGE SCALE GENOMIC DNA]</scope>
    <source>
        <strain evidence="1 2">UASWS1507</strain>
    </source>
</reference>
<dbReference type="EMBL" id="MDEN01000064">
    <property type="protein sequence ID" value="OCX18473.1"/>
    <property type="molecule type" value="Genomic_DNA"/>
</dbReference>